<dbReference type="FunFam" id="2.30.30.30:FF:000027">
    <property type="entry name" value="Transcription elongation factor SPT5"/>
    <property type="match status" value="1"/>
</dbReference>
<dbReference type="InterPro" id="IPR005824">
    <property type="entry name" value="KOW"/>
</dbReference>
<sequence length="533" mass="61094">MARHRDEDDYEPDQVQDGDEEEEHEEEQGGQRSRQKRRRSDFIDDDEAYGGGVSRKRRNKRPIGSKFFDIEAEVDNDEEEEEEDEGEDDFIVDTGADLPEEEHDGRRMHRHRPLRPQEDEQEEDVEALERRIQARFARSSPSHAEYDEEETTDLMVNQQALLPCVRDPKLWMVKCAIGREREAVVCLMQKYIDKPKLNIKSAVALDHLKNFIYIEADNEAHVREACKGLRNILALYKVNRVPIGEMTDVLSVESKAIDVSRGTWVRMKMGTYKGDLAKVVGVDDVRQRVRVKLIPRIDSQAIANKLEGRQVVKKKAFVRPPRFMNIDEARKLHIRVERRRDPVTGDYFESIDGMLFKDGFLYKAVSMKSISSQNIRPTLDELEKFRKPGENGARLSTLFSNRKKGPFVKGDTVIVVKGDLKNLKGWVEKVEDEIVHIRPEMKQLPKTLALNEKELCKYFEPGNHVKVVSGTLEGATGMVVKVEQNVLIILSDITKEHIPVFADDVVESSEVTSASCYSDAGESTRLSKSTWAR</sequence>
<dbReference type="PANTHER" id="PTHR11125:SF7">
    <property type="entry name" value="TRANSCRIPTION ELONGATION FACTOR SPT5"/>
    <property type="match status" value="1"/>
</dbReference>
<dbReference type="AlphaFoldDB" id="A0A5E4GA70"/>
<keyword evidence="6" id="KW-0539">Nucleus</keyword>
<feature type="domain" description="KOW" evidence="9">
    <location>
        <begin position="258"/>
        <end position="285"/>
    </location>
</feature>
<feature type="compositionally biased region" description="Acidic residues" evidence="7">
    <location>
        <begin position="8"/>
        <end position="28"/>
    </location>
</feature>
<dbReference type="Pfam" id="PF23042">
    <property type="entry name" value="KOW1_SPT5"/>
    <property type="match status" value="1"/>
</dbReference>
<dbReference type="InterPro" id="IPR005100">
    <property type="entry name" value="NGN-domain"/>
</dbReference>
<dbReference type="InterPro" id="IPR008991">
    <property type="entry name" value="Translation_prot_SH3-like_sf"/>
</dbReference>
<keyword evidence="5" id="KW-0804">Transcription</keyword>
<dbReference type="GO" id="GO:0006368">
    <property type="term" value="P:transcription elongation by RNA polymerase II"/>
    <property type="evidence" value="ECO:0007669"/>
    <property type="project" value="TreeGrafter"/>
</dbReference>
<evidence type="ECO:0000256" key="7">
    <source>
        <dbReference type="SAM" id="MobiDB-lite"/>
    </source>
</evidence>
<dbReference type="PANTHER" id="PTHR11125">
    <property type="entry name" value="SUPPRESSOR OF TY 5"/>
    <property type="match status" value="1"/>
</dbReference>
<dbReference type="InterPro" id="IPR036735">
    <property type="entry name" value="NGN_dom_sf"/>
</dbReference>
<comment type="subcellular location">
    <subcellularLocation>
        <location evidence="1">Nucleus</location>
    </subcellularLocation>
</comment>
<dbReference type="Pfam" id="PF11942">
    <property type="entry name" value="Spt5_N"/>
    <property type="match status" value="1"/>
</dbReference>
<dbReference type="GO" id="GO:0003735">
    <property type="term" value="F:structural constituent of ribosome"/>
    <property type="evidence" value="ECO:0007669"/>
    <property type="project" value="InterPro"/>
</dbReference>
<proteinExistence type="inferred from homology"/>
<dbReference type="Pfam" id="PF03439">
    <property type="entry name" value="Spt5-NGN"/>
    <property type="match status" value="1"/>
</dbReference>
<dbReference type="InterPro" id="IPR022581">
    <property type="entry name" value="Spt5_N"/>
</dbReference>
<name>A0A5E4GA70_PRUDU</name>
<evidence type="ECO:0000259" key="9">
    <source>
        <dbReference type="SMART" id="SM00739"/>
    </source>
</evidence>
<feature type="compositionally biased region" description="Basic residues" evidence="7">
    <location>
        <begin position="54"/>
        <end position="63"/>
    </location>
</feature>
<organism evidence="10 11">
    <name type="scientific">Prunus dulcis</name>
    <name type="common">Almond</name>
    <name type="synonym">Amygdalus dulcis</name>
    <dbReference type="NCBI Taxonomy" id="3755"/>
    <lineage>
        <taxon>Eukaryota</taxon>
        <taxon>Viridiplantae</taxon>
        <taxon>Streptophyta</taxon>
        <taxon>Embryophyta</taxon>
        <taxon>Tracheophyta</taxon>
        <taxon>Spermatophyta</taxon>
        <taxon>Magnoliopsida</taxon>
        <taxon>eudicotyledons</taxon>
        <taxon>Gunneridae</taxon>
        <taxon>Pentapetalae</taxon>
        <taxon>rosids</taxon>
        <taxon>fabids</taxon>
        <taxon>Rosales</taxon>
        <taxon>Rosaceae</taxon>
        <taxon>Amygdaloideae</taxon>
        <taxon>Amygdaleae</taxon>
        <taxon>Prunus</taxon>
    </lineage>
</organism>
<dbReference type="InterPro" id="IPR041975">
    <property type="entry name" value="KOW_Spt5_2"/>
</dbReference>
<dbReference type="CDD" id="cd09888">
    <property type="entry name" value="NGN_Euk"/>
    <property type="match status" value="1"/>
</dbReference>
<feature type="domain" description="NusG-like N-terminal" evidence="8">
    <location>
        <begin position="167"/>
        <end position="253"/>
    </location>
</feature>
<dbReference type="CDD" id="cd06082">
    <property type="entry name" value="KOW_Spt5_2"/>
    <property type="match status" value="1"/>
</dbReference>
<dbReference type="InterPro" id="IPR041973">
    <property type="entry name" value="KOW_Spt5_1"/>
</dbReference>
<feature type="compositionally biased region" description="Acidic residues" evidence="7">
    <location>
        <begin position="70"/>
        <end position="91"/>
    </location>
</feature>
<dbReference type="InterPro" id="IPR039385">
    <property type="entry name" value="NGN_Euk"/>
</dbReference>
<gene>
    <name evidence="10" type="ORF">ALMOND_2B011062</name>
</gene>
<dbReference type="InParanoid" id="A0A5E4GA70"/>
<dbReference type="SMART" id="SM00739">
    <property type="entry name" value="KOW"/>
    <property type="match status" value="3"/>
</dbReference>
<dbReference type="GO" id="GO:0006412">
    <property type="term" value="P:translation"/>
    <property type="evidence" value="ECO:0007669"/>
    <property type="project" value="InterPro"/>
</dbReference>
<dbReference type="PROSITE" id="PS01108">
    <property type="entry name" value="RIBOSOMAL_L24"/>
    <property type="match status" value="1"/>
</dbReference>
<dbReference type="EMBL" id="CABIKO010000456">
    <property type="protein sequence ID" value="VVA36512.1"/>
    <property type="molecule type" value="Genomic_DNA"/>
</dbReference>
<evidence type="ECO:0000313" key="11">
    <source>
        <dbReference type="Proteomes" id="UP000327085"/>
    </source>
</evidence>
<dbReference type="Gene3D" id="3.30.70.940">
    <property type="entry name" value="NusG, N-terminal domain"/>
    <property type="match status" value="1"/>
</dbReference>
<feature type="domain" description="KOW" evidence="9">
    <location>
        <begin position="458"/>
        <end position="485"/>
    </location>
</feature>
<evidence type="ECO:0000256" key="6">
    <source>
        <dbReference type="ARBA" id="ARBA00023242"/>
    </source>
</evidence>
<dbReference type="Gene3D" id="2.30.30.30">
    <property type="match status" value="3"/>
</dbReference>
<dbReference type="FunFam" id="3.30.70.940:FF:000007">
    <property type="entry name" value="Transcription elongation factor SPT5"/>
    <property type="match status" value="1"/>
</dbReference>
<dbReference type="GO" id="GO:0032784">
    <property type="term" value="P:regulation of DNA-templated transcription elongation"/>
    <property type="evidence" value="ECO:0007669"/>
    <property type="project" value="InterPro"/>
</dbReference>
<feature type="domain" description="KOW" evidence="9">
    <location>
        <begin position="406"/>
        <end position="433"/>
    </location>
</feature>
<evidence type="ECO:0000256" key="5">
    <source>
        <dbReference type="ARBA" id="ARBA00023163"/>
    </source>
</evidence>
<dbReference type="Pfam" id="PF23284">
    <property type="entry name" value="KOW2_Spt5"/>
    <property type="match status" value="1"/>
</dbReference>
<dbReference type="InterPro" id="IPR006645">
    <property type="entry name" value="NGN-like_dom"/>
</dbReference>
<evidence type="ECO:0000256" key="3">
    <source>
        <dbReference type="ARBA" id="ARBA00020181"/>
    </source>
</evidence>
<dbReference type="FunFam" id="2.30.30.30:FF:000018">
    <property type="entry name" value="Transcription elongation factor SPT5"/>
    <property type="match status" value="1"/>
</dbReference>
<reference evidence="11" key="1">
    <citation type="journal article" date="2020" name="Plant J.">
        <title>Transposons played a major role in the diversification between the closely related almond and peach genomes: results from the almond genome sequence.</title>
        <authorList>
            <person name="Alioto T."/>
            <person name="Alexiou K.G."/>
            <person name="Bardil A."/>
            <person name="Barteri F."/>
            <person name="Castanera R."/>
            <person name="Cruz F."/>
            <person name="Dhingra A."/>
            <person name="Duval H."/>
            <person name="Fernandez I Marti A."/>
            <person name="Frias L."/>
            <person name="Galan B."/>
            <person name="Garcia J.L."/>
            <person name="Howad W."/>
            <person name="Gomez-Garrido J."/>
            <person name="Gut M."/>
            <person name="Julca I."/>
            <person name="Morata J."/>
            <person name="Puigdomenech P."/>
            <person name="Ribeca P."/>
            <person name="Rubio Cabetas M.J."/>
            <person name="Vlasova A."/>
            <person name="Wirthensohn M."/>
            <person name="Garcia-Mas J."/>
            <person name="Gabaldon T."/>
            <person name="Casacuberta J.M."/>
            <person name="Arus P."/>
        </authorList>
    </citation>
    <scope>NUCLEOTIDE SEQUENCE [LARGE SCALE GENOMIC DNA]</scope>
    <source>
        <strain evidence="11">cv. Texas</strain>
    </source>
</reference>
<comment type="similarity">
    <text evidence="2">Belongs to the SPT5 family.</text>
</comment>
<evidence type="ECO:0000313" key="10">
    <source>
        <dbReference type="EMBL" id="VVA36512.1"/>
    </source>
</evidence>
<dbReference type="OMA" id="EIVHIRP"/>
<dbReference type="CDD" id="cd06081">
    <property type="entry name" value="KOW_Spt5_1"/>
    <property type="match status" value="1"/>
</dbReference>
<dbReference type="GO" id="GO:0005840">
    <property type="term" value="C:ribosome"/>
    <property type="evidence" value="ECO:0007669"/>
    <property type="project" value="InterPro"/>
</dbReference>
<dbReference type="Proteomes" id="UP000327085">
    <property type="component" value="Chromosome 2"/>
</dbReference>
<dbReference type="CDD" id="cd06083">
    <property type="entry name" value="KOW_Spt5_3"/>
    <property type="match status" value="1"/>
</dbReference>
<dbReference type="GO" id="GO:0032044">
    <property type="term" value="C:DSIF complex"/>
    <property type="evidence" value="ECO:0007669"/>
    <property type="project" value="TreeGrafter"/>
</dbReference>
<dbReference type="GO" id="GO:0006357">
    <property type="term" value="P:regulation of transcription by RNA polymerase II"/>
    <property type="evidence" value="ECO:0007669"/>
    <property type="project" value="InterPro"/>
</dbReference>
<dbReference type="SUPFAM" id="SSF50104">
    <property type="entry name" value="Translation proteins SH3-like domain"/>
    <property type="match status" value="1"/>
</dbReference>
<dbReference type="InterPro" id="IPR039659">
    <property type="entry name" value="SPT5"/>
</dbReference>
<dbReference type="Gramene" id="VVA36512">
    <property type="protein sequence ID" value="VVA36512"/>
    <property type="gene ID" value="Prudul26B011062"/>
</dbReference>
<protein>
    <recommendedName>
        <fullName evidence="3">Transcription elongation factor SPT5</fullName>
    </recommendedName>
    <alternativeName>
        <fullName evidence="4">Transcription elongation factor spt5</fullName>
    </alternativeName>
</protein>
<evidence type="ECO:0000256" key="1">
    <source>
        <dbReference type="ARBA" id="ARBA00004123"/>
    </source>
</evidence>
<evidence type="ECO:0000256" key="4">
    <source>
        <dbReference type="ARBA" id="ARBA00021370"/>
    </source>
</evidence>
<evidence type="ECO:0000259" key="8">
    <source>
        <dbReference type="SMART" id="SM00738"/>
    </source>
</evidence>
<dbReference type="InterPro" id="IPR005825">
    <property type="entry name" value="Ribosomal_uL24_CS"/>
</dbReference>
<dbReference type="SMART" id="SM00738">
    <property type="entry name" value="NGN"/>
    <property type="match status" value="1"/>
</dbReference>
<evidence type="ECO:0000256" key="2">
    <source>
        <dbReference type="ARBA" id="ARBA00006956"/>
    </source>
</evidence>
<dbReference type="GO" id="GO:0003729">
    <property type="term" value="F:mRNA binding"/>
    <property type="evidence" value="ECO:0007669"/>
    <property type="project" value="TreeGrafter"/>
</dbReference>
<accession>A0A5E4GA70</accession>
<feature type="region of interest" description="Disordered" evidence="7">
    <location>
        <begin position="1"/>
        <end position="126"/>
    </location>
</feature>
<dbReference type="InterPro" id="IPR041976">
    <property type="entry name" value="KOW_Spt5_3"/>
</dbReference>
<dbReference type="InterPro" id="IPR014722">
    <property type="entry name" value="Rib_uL2_dom2"/>
</dbReference>